<name>A0A2M8WN08_9RHOB</name>
<comment type="caution">
    <text evidence="3">The sequence shown here is derived from an EMBL/GenBank/DDBJ whole genome shotgun (WGS) entry which is preliminary data.</text>
</comment>
<organism evidence="3 4">
    <name type="scientific">Yoonia maricola</name>
    <dbReference type="NCBI Taxonomy" id="420999"/>
    <lineage>
        <taxon>Bacteria</taxon>
        <taxon>Pseudomonadati</taxon>
        <taxon>Pseudomonadota</taxon>
        <taxon>Alphaproteobacteria</taxon>
        <taxon>Rhodobacterales</taxon>
        <taxon>Paracoccaceae</taxon>
        <taxon>Yoonia</taxon>
    </lineage>
</organism>
<feature type="compositionally biased region" description="Low complexity" evidence="1">
    <location>
        <begin position="26"/>
        <end position="37"/>
    </location>
</feature>
<evidence type="ECO:0000313" key="4">
    <source>
        <dbReference type="Proteomes" id="UP000228531"/>
    </source>
</evidence>
<keyword evidence="2" id="KW-0732">Signal</keyword>
<keyword evidence="4" id="KW-1185">Reference proteome</keyword>
<dbReference type="RefSeq" id="WP_245834174.1">
    <property type="nucleotide sequence ID" value="NZ_PGTY01000001.1"/>
</dbReference>
<sequence>MRLILILPIAAVAGCSTPSFQGLFGTTQPPAITAPTPTLDPTPPPPPPANAVTADEFDTTSEEDRAAAVVEEEPAGDQALGTTIAALGPPAEPGIWLKTPLVDALTPGRISYQGKTINVELRPSGGAAGSGSQISLAAMRLIEAPLTSLPELTVFATGA</sequence>
<feature type="region of interest" description="Disordered" evidence="1">
    <location>
        <begin position="24"/>
        <end position="63"/>
    </location>
</feature>
<dbReference type="AlphaFoldDB" id="A0A2M8WN08"/>
<evidence type="ECO:0000256" key="1">
    <source>
        <dbReference type="SAM" id="MobiDB-lite"/>
    </source>
</evidence>
<proteinExistence type="predicted"/>
<dbReference type="Proteomes" id="UP000228531">
    <property type="component" value="Unassembled WGS sequence"/>
</dbReference>
<feature type="chain" id="PRO_5014767106" description="D-galactarate dehydratase" evidence="2">
    <location>
        <begin position="22"/>
        <end position="159"/>
    </location>
</feature>
<evidence type="ECO:0000256" key="2">
    <source>
        <dbReference type="SAM" id="SignalP"/>
    </source>
</evidence>
<gene>
    <name evidence="3" type="ORF">BC777_1149</name>
</gene>
<accession>A0A2M8WN08</accession>
<protein>
    <recommendedName>
        <fullName evidence="5">D-galactarate dehydratase</fullName>
    </recommendedName>
</protein>
<feature type="signal peptide" evidence="2">
    <location>
        <begin position="1"/>
        <end position="21"/>
    </location>
</feature>
<reference evidence="3 4" key="1">
    <citation type="submission" date="2017-11" db="EMBL/GenBank/DDBJ databases">
        <title>Genomic Encyclopedia of Archaeal and Bacterial Type Strains, Phase II (KMG-II): From Individual Species to Whole Genera.</title>
        <authorList>
            <person name="Goeker M."/>
        </authorList>
    </citation>
    <scope>NUCLEOTIDE SEQUENCE [LARGE SCALE GENOMIC DNA]</scope>
    <source>
        <strain evidence="3 4">DSM 29128</strain>
    </source>
</reference>
<evidence type="ECO:0000313" key="3">
    <source>
        <dbReference type="EMBL" id="PJI92304.1"/>
    </source>
</evidence>
<feature type="compositionally biased region" description="Pro residues" evidence="1">
    <location>
        <begin position="38"/>
        <end position="49"/>
    </location>
</feature>
<evidence type="ECO:0008006" key="5">
    <source>
        <dbReference type="Google" id="ProtNLM"/>
    </source>
</evidence>
<dbReference type="PROSITE" id="PS51257">
    <property type="entry name" value="PROKAR_LIPOPROTEIN"/>
    <property type="match status" value="1"/>
</dbReference>
<dbReference type="EMBL" id="PGTY01000001">
    <property type="protein sequence ID" value="PJI92304.1"/>
    <property type="molecule type" value="Genomic_DNA"/>
</dbReference>